<keyword evidence="1" id="KW-0812">Transmembrane</keyword>
<evidence type="ECO:0000313" key="2">
    <source>
        <dbReference type="EMBL" id="CCG52944.1"/>
    </source>
</evidence>
<dbReference type="KEGG" id="fin:KQS_04890"/>
<gene>
    <name evidence="2" type="ordered locus">KQS_04890</name>
</gene>
<dbReference type="AlphaFoldDB" id="H8XUG1"/>
<dbReference type="EMBL" id="HE774682">
    <property type="protein sequence ID" value="CCG52944.1"/>
    <property type="molecule type" value="Genomic_DNA"/>
</dbReference>
<dbReference type="PATRIC" id="fig|1094466.5.peg.956"/>
<evidence type="ECO:0000313" key="3">
    <source>
        <dbReference type="Proteomes" id="UP000007599"/>
    </source>
</evidence>
<sequence>MRESLKKLFAFFLFSICFIAIIIRIYYFFYYKELREIKSQLKEIENVEVLNVWGSDDVNLEEISARLKIKNKFEIVLVGLSKDVNQYPKSIRISEINGYSFTTYNCHKTIGIGYSIDIGSESNIGKLIGIKMNNPKDVVENIEKIIVVIEKLKKYPELNYFENKYSENYLSIRKLKKEDKDAMNNLFDVEKEFKFAEKWKWKNKKCCNE</sequence>
<keyword evidence="1" id="KW-0472">Membrane</keyword>
<dbReference type="eggNOG" id="ENOG5030007">
    <property type="taxonomic scope" value="Bacteria"/>
</dbReference>
<accession>H8XUG1</accession>
<feature type="transmembrane region" description="Helical" evidence="1">
    <location>
        <begin position="9"/>
        <end position="29"/>
    </location>
</feature>
<dbReference type="OrthoDB" id="1455408at2"/>
<name>H8XUG1_FLAIG</name>
<reference evidence="3" key="2">
    <citation type="submission" date="2012-03" db="EMBL/GenBank/DDBJ databases">
        <title>Complete genome sequence of Flavobacterium indicum GPTSA100-9T, isolated from warm spring water.</title>
        <authorList>
            <person name="Barbier P."/>
            <person name="Houel A."/>
            <person name="Loux V."/>
            <person name="Poulain J."/>
            <person name="Bernardet J.-F."/>
            <person name="Touchon M."/>
            <person name="Duchaud E."/>
        </authorList>
    </citation>
    <scope>NUCLEOTIDE SEQUENCE [LARGE SCALE GENOMIC DNA]</scope>
    <source>
        <strain evidence="3">DSM 17447 / CIP 109464 / GPTSA100-9</strain>
    </source>
</reference>
<dbReference type="Proteomes" id="UP000007599">
    <property type="component" value="Chromosome I"/>
</dbReference>
<keyword evidence="3" id="KW-1185">Reference proteome</keyword>
<evidence type="ECO:0000256" key="1">
    <source>
        <dbReference type="SAM" id="Phobius"/>
    </source>
</evidence>
<protein>
    <submittedName>
        <fullName evidence="2">Uncharacterized protein</fullName>
    </submittedName>
</protein>
<keyword evidence="1" id="KW-1133">Transmembrane helix</keyword>
<reference evidence="2 3" key="1">
    <citation type="journal article" date="2012" name="J. Bacteriol.">
        <title>Complete Genome Sequence of Flavobacterium indicum GPSTA100-9T, Isolated from Warm Spring Water.</title>
        <authorList>
            <person name="Barbier P."/>
            <person name="Houel A."/>
            <person name="Loux V."/>
            <person name="Poulain J."/>
            <person name="Bernardet J.F."/>
            <person name="Touchon M."/>
            <person name="Duchaud E."/>
        </authorList>
    </citation>
    <scope>NUCLEOTIDE SEQUENCE [LARGE SCALE GENOMIC DNA]</scope>
    <source>
        <strain evidence="3">DSM 17447 / CIP 109464 / GPTSA100-9</strain>
    </source>
</reference>
<proteinExistence type="predicted"/>
<dbReference type="RefSeq" id="WP_014388085.1">
    <property type="nucleotide sequence ID" value="NC_017025.1"/>
</dbReference>
<organism evidence="2 3">
    <name type="scientific">Flavobacterium indicum (strain DSM 17447 / CIP 109464 / GPTSA100-9)</name>
    <dbReference type="NCBI Taxonomy" id="1094466"/>
    <lineage>
        <taxon>Bacteria</taxon>
        <taxon>Pseudomonadati</taxon>
        <taxon>Bacteroidota</taxon>
        <taxon>Flavobacteriia</taxon>
        <taxon>Flavobacteriales</taxon>
        <taxon>Flavobacteriaceae</taxon>
        <taxon>Flavobacterium</taxon>
    </lineage>
</organism>
<dbReference type="HOGENOM" id="CLU_1313888_0_0_10"/>